<dbReference type="InterPro" id="IPR013106">
    <property type="entry name" value="Ig_V-set"/>
</dbReference>
<evidence type="ECO:0000256" key="8">
    <source>
        <dbReference type="SAM" id="Phobius"/>
    </source>
</evidence>
<keyword evidence="8" id="KW-1133">Transmembrane helix</keyword>
<dbReference type="PANTHER" id="PTHR19433:SF133">
    <property type="entry name" value="IMMUNE-TYPE RECEPTOR 5 PRECURSOR-RELATED"/>
    <property type="match status" value="1"/>
</dbReference>
<reference evidence="12" key="1">
    <citation type="journal article" date="2014" name="PLoS ONE">
        <title>The genome and linkage map of the northern pike (Esox lucius): conserved synteny revealed between the salmonid sister group and the Neoteleostei.</title>
        <authorList>
            <person name="Rondeau E.B."/>
            <person name="Minkley D.R."/>
            <person name="Leong J.S."/>
            <person name="Messmer A.M."/>
            <person name="Jantzen J.R."/>
            <person name="von Schalburg K.R."/>
            <person name="Lemon C."/>
            <person name="Bird N.H."/>
            <person name="Koop B.F."/>
        </authorList>
    </citation>
    <scope>NUCLEOTIDE SEQUENCE</scope>
</reference>
<evidence type="ECO:0000256" key="1">
    <source>
        <dbReference type="ARBA" id="ARBA00004236"/>
    </source>
</evidence>
<reference evidence="11" key="4">
    <citation type="submission" date="2025-09" db="UniProtKB">
        <authorList>
            <consortium name="Ensembl"/>
        </authorList>
    </citation>
    <scope>IDENTIFICATION</scope>
</reference>
<dbReference type="Pfam" id="PF07686">
    <property type="entry name" value="V-set"/>
    <property type="match status" value="2"/>
</dbReference>
<keyword evidence="2" id="KW-1003">Cell membrane</keyword>
<evidence type="ECO:0000259" key="10">
    <source>
        <dbReference type="PROSITE" id="PS50835"/>
    </source>
</evidence>
<dbReference type="Gene3D" id="2.60.40.10">
    <property type="entry name" value="Immunoglobulins"/>
    <property type="match status" value="2"/>
</dbReference>
<dbReference type="PANTHER" id="PTHR19433">
    <property type="entry name" value="T-CELL RECEPTOR ALPHA CHAIN V REGION-RELATED"/>
    <property type="match status" value="1"/>
</dbReference>
<keyword evidence="5 8" id="KW-0472">Membrane</keyword>
<feature type="signal peptide" evidence="9">
    <location>
        <begin position="1"/>
        <end position="25"/>
    </location>
</feature>
<keyword evidence="8" id="KW-0812">Transmembrane</keyword>
<dbReference type="SMART" id="SM00409">
    <property type="entry name" value="IG"/>
    <property type="match status" value="2"/>
</dbReference>
<evidence type="ECO:0000256" key="9">
    <source>
        <dbReference type="SAM" id="SignalP"/>
    </source>
</evidence>
<feature type="domain" description="Ig-like" evidence="10">
    <location>
        <begin position="40"/>
        <end position="117"/>
    </location>
</feature>
<dbReference type="GeneTree" id="ENSGT01030000234530"/>
<dbReference type="InterPro" id="IPR013783">
    <property type="entry name" value="Ig-like_fold"/>
</dbReference>
<comment type="subcellular location">
    <subcellularLocation>
        <location evidence="1">Cell membrane</location>
    </subcellularLocation>
</comment>
<feature type="chain" id="PRO_5044320308" description="Ig-like domain-containing protein" evidence="9">
    <location>
        <begin position="26"/>
        <end position="344"/>
    </location>
</feature>
<dbReference type="InterPro" id="IPR003599">
    <property type="entry name" value="Ig_sub"/>
</dbReference>
<evidence type="ECO:0000256" key="6">
    <source>
        <dbReference type="ARBA" id="ARBA00023157"/>
    </source>
</evidence>
<evidence type="ECO:0000313" key="12">
    <source>
        <dbReference type="Proteomes" id="UP000265140"/>
    </source>
</evidence>
<evidence type="ECO:0000256" key="5">
    <source>
        <dbReference type="ARBA" id="ARBA00023136"/>
    </source>
</evidence>
<keyword evidence="6" id="KW-1015">Disulfide bond</keyword>
<reference evidence="11" key="2">
    <citation type="submission" date="2020-02" db="EMBL/GenBank/DDBJ databases">
        <title>Esox lucius (northern pike) genome, fEsoLuc1, primary haplotype.</title>
        <authorList>
            <person name="Myers G."/>
            <person name="Karagic N."/>
            <person name="Meyer A."/>
            <person name="Pippel M."/>
            <person name="Reichard M."/>
            <person name="Winkler S."/>
            <person name="Tracey A."/>
            <person name="Sims Y."/>
            <person name="Howe K."/>
            <person name="Rhie A."/>
            <person name="Formenti G."/>
            <person name="Durbin R."/>
            <person name="Fedrigo O."/>
            <person name="Jarvis E.D."/>
        </authorList>
    </citation>
    <scope>NUCLEOTIDE SEQUENCE [LARGE SCALE GENOMIC DNA]</scope>
</reference>
<dbReference type="Ensembl" id="ENSELUT00000042219.3">
    <property type="protein sequence ID" value="ENSELUP00000022311.2"/>
    <property type="gene ID" value="ENSELUG00000021272.3"/>
</dbReference>
<organism evidence="11 12">
    <name type="scientific">Esox lucius</name>
    <name type="common">Northern pike</name>
    <dbReference type="NCBI Taxonomy" id="8010"/>
    <lineage>
        <taxon>Eukaryota</taxon>
        <taxon>Metazoa</taxon>
        <taxon>Chordata</taxon>
        <taxon>Craniata</taxon>
        <taxon>Vertebrata</taxon>
        <taxon>Euteleostomi</taxon>
        <taxon>Actinopterygii</taxon>
        <taxon>Neopterygii</taxon>
        <taxon>Teleostei</taxon>
        <taxon>Protacanthopterygii</taxon>
        <taxon>Esociformes</taxon>
        <taxon>Esocidae</taxon>
        <taxon>Esox</taxon>
    </lineage>
</organism>
<evidence type="ECO:0000313" key="11">
    <source>
        <dbReference type="Ensembl" id="ENSELUP00000022311.2"/>
    </source>
</evidence>
<accession>A0A3P8Z0H5</accession>
<evidence type="ECO:0000256" key="2">
    <source>
        <dbReference type="ARBA" id="ARBA00022475"/>
    </source>
</evidence>
<dbReference type="GO" id="GO:0005886">
    <property type="term" value="C:plasma membrane"/>
    <property type="evidence" value="ECO:0007669"/>
    <property type="project" value="UniProtKB-SubCell"/>
</dbReference>
<reference evidence="11" key="3">
    <citation type="submission" date="2025-08" db="UniProtKB">
        <authorList>
            <consortium name="Ensembl"/>
        </authorList>
    </citation>
    <scope>IDENTIFICATION</scope>
</reference>
<feature type="transmembrane region" description="Helical" evidence="8">
    <location>
        <begin position="264"/>
        <end position="286"/>
    </location>
</feature>
<dbReference type="Proteomes" id="UP000265140">
    <property type="component" value="Chromosome 24"/>
</dbReference>
<sequence>MPWHGFLYRIGINGILNFVLGVVQSTEINQPASFLAAQLGDQVTFECYVKSEILYTVWYKLTPGRNIHQVAKADMFYKWVHYFDNFKDGRFNVTLKEGTSHLKVSSTKPEDAGIYYCGFLQLDYIVFGPGTLLVLKGADLKSTVTQQPVSDSVHPGDSVTLNCTINTGTCEGEHSVYWFRHDSGESPPGIIYTDGDKSGQCMKSPESGSPTQSCVYNLPKRNLSLSDTGTYYCAVASCGEILFGNGTKLNVQGHDNPFDLSPTVLVLILSNIVLSTVTLLLLWMLCNTRRGDHRGIFNNNQNSDVLNYAAVRFNPKKSSSARRVKDMTVRRDAVYSEVRYLQQE</sequence>
<dbReference type="SUPFAM" id="SSF48726">
    <property type="entry name" value="Immunoglobulin"/>
    <property type="match status" value="2"/>
</dbReference>
<dbReference type="InterPro" id="IPR036179">
    <property type="entry name" value="Ig-like_dom_sf"/>
</dbReference>
<keyword evidence="3 9" id="KW-0732">Signal</keyword>
<feature type="domain" description="Ig-like" evidence="10">
    <location>
        <begin position="129"/>
        <end position="250"/>
    </location>
</feature>
<keyword evidence="7" id="KW-0325">Glycoprotein</keyword>
<dbReference type="InterPro" id="IPR007110">
    <property type="entry name" value="Ig-like_dom"/>
</dbReference>
<dbReference type="CDD" id="cd00099">
    <property type="entry name" value="IgV"/>
    <property type="match status" value="2"/>
</dbReference>
<keyword evidence="12" id="KW-1185">Reference proteome</keyword>
<dbReference type="GO" id="GO:0009617">
    <property type="term" value="P:response to bacterium"/>
    <property type="evidence" value="ECO:0007669"/>
    <property type="project" value="TreeGrafter"/>
</dbReference>
<dbReference type="SMART" id="SM00406">
    <property type="entry name" value="IGv"/>
    <property type="match status" value="2"/>
</dbReference>
<name>A0A3P8Z0H5_ESOLU</name>
<evidence type="ECO:0000256" key="3">
    <source>
        <dbReference type="ARBA" id="ARBA00022729"/>
    </source>
</evidence>
<keyword evidence="4" id="KW-0391">Immunity</keyword>
<dbReference type="InterPro" id="IPR052051">
    <property type="entry name" value="TCR_complex_component"/>
</dbReference>
<proteinExistence type="predicted"/>
<dbReference type="AlphaFoldDB" id="A0A3P8Z0H5"/>
<protein>
    <recommendedName>
        <fullName evidence="10">Ig-like domain-containing protein</fullName>
    </recommendedName>
</protein>
<dbReference type="GO" id="GO:0002376">
    <property type="term" value="P:immune system process"/>
    <property type="evidence" value="ECO:0007669"/>
    <property type="project" value="UniProtKB-KW"/>
</dbReference>
<evidence type="ECO:0000256" key="7">
    <source>
        <dbReference type="ARBA" id="ARBA00023180"/>
    </source>
</evidence>
<dbReference type="PROSITE" id="PS50835">
    <property type="entry name" value="IG_LIKE"/>
    <property type="match status" value="2"/>
</dbReference>
<dbReference type="InParanoid" id="A0A3P8Z0H5"/>
<evidence type="ECO:0000256" key="4">
    <source>
        <dbReference type="ARBA" id="ARBA00022859"/>
    </source>
</evidence>